<gene>
    <name evidence="1" type="ORF">FE784_01600</name>
</gene>
<sequence length="175" mass="19681">MNNIVIDLTMPLYTGMRVFPGDPEVKLEIVHTHEANTWELRRLEMGSHTGTHVDAYSHMHEGGATLDEIPLHRFFGKARVVERHSDWPAETGLFFTDEAGMELADKIVSRKPGFVGGNITEELQRTLLGHSIVTYTDLINLERIPKEQNFMFYGLPLKIKNGDGSPVRAIAILEG</sequence>
<keyword evidence="2" id="KW-1185">Reference proteome</keyword>
<dbReference type="InterPro" id="IPR037175">
    <property type="entry name" value="KFase_sf"/>
</dbReference>
<dbReference type="GO" id="GO:0004061">
    <property type="term" value="F:arylformamidase activity"/>
    <property type="evidence" value="ECO:0007669"/>
    <property type="project" value="InterPro"/>
</dbReference>
<dbReference type="PANTHER" id="PTHR31118">
    <property type="entry name" value="CYCLASE-LIKE PROTEIN 2"/>
    <property type="match status" value="1"/>
</dbReference>
<dbReference type="RefSeq" id="WP_139600349.1">
    <property type="nucleotide sequence ID" value="NZ_VDCQ01000001.1"/>
</dbReference>
<dbReference type="Proteomes" id="UP000307943">
    <property type="component" value="Unassembled WGS sequence"/>
</dbReference>
<dbReference type="Pfam" id="PF04199">
    <property type="entry name" value="Cyclase"/>
    <property type="match status" value="1"/>
</dbReference>
<dbReference type="PANTHER" id="PTHR31118:SF12">
    <property type="entry name" value="CYCLASE-LIKE PROTEIN 2"/>
    <property type="match status" value="1"/>
</dbReference>
<dbReference type="EMBL" id="VDCQ01000001">
    <property type="protein sequence ID" value="TNJ68372.1"/>
    <property type="molecule type" value="Genomic_DNA"/>
</dbReference>
<dbReference type="SUPFAM" id="SSF102198">
    <property type="entry name" value="Putative cyclase"/>
    <property type="match status" value="1"/>
</dbReference>
<dbReference type="GO" id="GO:0019441">
    <property type="term" value="P:L-tryptophan catabolic process to kynurenine"/>
    <property type="evidence" value="ECO:0007669"/>
    <property type="project" value="InterPro"/>
</dbReference>
<dbReference type="AlphaFoldDB" id="A0A5C4THZ9"/>
<evidence type="ECO:0000313" key="1">
    <source>
        <dbReference type="EMBL" id="TNJ68372.1"/>
    </source>
</evidence>
<comment type="caution">
    <text evidence="1">The sequence shown here is derived from an EMBL/GenBank/DDBJ whole genome shotgun (WGS) entry which is preliminary data.</text>
</comment>
<name>A0A5C4THZ9_9BACL</name>
<dbReference type="Gene3D" id="3.50.30.50">
    <property type="entry name" value="Putative cyclase"/>
    <property type="match status" value="2"/>
</dbReference>
<protein>
    <submittedName>
        <fullName evidence="1">Cyclase family protein</fullName>
    </submittedName>
</protein>
<evidence type="ECO:0000313" key="2">
    <source>
        <dbReference type="Proteomes" id="UP000307943"/>
    </source>
</evidence>
<dbReference type="OrthoDB" id="9796085at2"/>
<reference evidence="1 2" key="1">
    <citation type="submission" date="2019-05" db="EMBL/GenBank/DDBJ databases">
        <title>We sequenced the genome of Paenibacillus hemerocallicola KCTC 33185 for further insight into its adaptation and study the phylogeny of Paenibacillus.</title>
        <authorList>
            <person name="Narsing Rao M.P."/>
        </authorList>
    </citation>
    <scope>NUCLEOTIDE SEQUENCE [LARGE SCALE GENOMIC DNA]</scope>
    <source>
        <strain evidence="1 2">KCTC 33185</strain>
    </source>
</reference>
<dbReference type="InterPro" id="IPR007325">
    <property type="entry name" value="KFase/CYL"/>
</dbReference>
<proteinExistence type="predicted"/>
<accession>A0A5C4THZ9</accession>
<organism evidence="1 2">
    <name type="scientific">Paenibacillus hemerocallicola</name>
    <dbReference type="NCBI Taxonomy" id="1172614"/>
    <lineage>
        <taxon>Bacteria</taxon>
        <taxon>Bacillati</taxon>
        <taxon>Bacillota</taxon>
        <taxon>Bacilli</taxon>
        <taxon>Bacillales</taxon>
        <taxon>Paenibacillaceae</taxon>
        <taxon>Paenibacillus</taxon>
    </lineage>
</organism>